<accession>A0A419VZE1</accession>
<dbReference type="RefSeq" id="WP_120274678.1">
    <property type="nucleotide sequence ID" value="NZ_RAPN01000002.1"/>
</dbReference>
<sequence>MGVLIGIFAALIIIVGLVTWLSSKFKKETPEGTVEKEPVEIPIDCCGAHEVCEVEEMLMNPKEIVYFEDEELDRFQGISPDRYNDTQIEEFRDVLYTLKGDEIKIWLLSIERRQVQLPNILRSEALMLIAEA</sequence>
<comment type="caution">
    <text evidence="2">The sequence shown here is derived from an EMBL/GenBank/DDBJ whole genome shotgun (WGS) entry which is preliminary data.</text>
</comment>
<evidence type="ECO:0000313" key="3">
    <source>
        <dbReference type="Proteomes" id="UP000283387"/>
    </source>
</evidence>
<keyword evidence="1" id="KW-1133">Transmembrane helix</keyword>
<gene>
    <name evidence="2" type="ORF">BC643_3676</name>
</gene>
<keyword evidence="3" id="KW-1185">Reference proteome</keyword>
<evidence type="ECO:0000313" key="2">
    <source>
        <dbReference type="EMBL" id="RKD88524.1"/>
    </source>
</evidence>
<dbReference type="OrthoDB" id="1097760at2"/>
<dbReference type="Proteomes" id="UP000283387">
    <property type="component" value="Unassembled WGS sequence"/>
</dbReference>
<dbReference type="AlphaFoldDB" id="A0A419VZE1"/>
<keyword evidence="1" id="KW-0812">Transmembrane</keyword>
<protein>
    <recommendedName>
        <fullName evidence="4">Phospholipase</fullName>
    </recommendedName>
</protein>
<organism evidence="2 3">
    <name type="scientific">Mangrovibacterium diazotrophicum</name>
    <dbReference type="NCBI Taxonomy" id="1261403"/>
    <lineage>
        <taxon>Bacteria</taxon>
        <taxon>Pseudomonadati</taxon>
        <taxon>Bacteroidota</taxon>
        <taxon>Bacteroidia</taxon>
        <taxon>Marinilabiliales</taxon>
        <taxon>Prolixibacteraceae</taxon>
        <taxon>Mangrovibacterium</taxon>
    </lineage>
</organism>
<dbReference type="EMBL" id="RAPN01000002">
    <property type="protein sequence ID" value="RKD88524.1"/>
    <property type="molecule type" value="Genomic_DNA"/>
</dbReference>
<proteinExistence type="predicted"/>
<name>A0A419VZE1_9BACT</name>
<evidence type="ECO:0008006" key="4">
    <source>
        <dbReference type="Google" id="ProtNLM"/>
    </source>
</evidence>
<keyword evidence="1" id="KW-0472">Membrane</keyword>
<evidence type="ECO:0000256" key="1">
    <source>
        <dbReference type="SAM" id="Phobius"/>
    </source>
</evidence>
<reference evidence="2 3" key="1">
    <citation type="submission" date="2018-09" db="EMBL/GenBank/DDBJ databases">
        <title>Genomic Encyclopedia of Archaeal and Bacterial Type Strains, Phase II (KMG-II): from individual species to whole genera.</title>
        <authorList>
            <person name="Goeker M."/>
        </authorList>
    </citation>
    <scope>NUCLEOTIDE SEQUENCE [LARGE SCALE GENOMIC DNA]</scope>
    <source>
        <strain evidence="2 3">DSM 27148</strain>
    </source>
</reference>
<feature type="transmembrane region" description="Helical" evidence="1">
    <location>
        <begin position="6"/>
        <end position="23"/>
    </location>
</feature>